<feature type="domain" description="Endonuclease/exonuclease/phosphatase" evidence="3">
    <location>
        <begin position="28"/>
        <end position="352"/>
    </location>
</feature>
<organism evidence="4 5">
    <name type="scientific">Pseudooceanicola lipolyticus</name>
    <dbReference type="NCBI Taxonomy" id="2029104"/>
    <lineage>
        <taxon>Bacteria</taxon>
        <taxon>Pseudomonadati</taxon>
        <taxon>Pseudomonadota</taxon>
        <taxon>Alphaproteobacteria</taxon>
        <taxon>Rhodobacterales</taxon>
        <taxon>Paracoccaceae</taxon>
        <taxon>Pseudooceanicola</taxon>
    </lineage>
</organism>
<dbReference type="Gene3D" id="3.60.10.10">
    <property type="entry name" value="Endonuclease/exonuclease/phosphatase"/>
    <property type="match status" value="1"/>
</dbReference>
<dbReference type="OrthoDB" id="292013at2"/>
<dbReference type="AlphaFoldDB" id="A0A2M8J0Q6"/>
<name>A0A2M8J0Q6_9RHOB</name>
<dbReference type="Proteomes" id="UP000231553">
    <property type="component" value="Unassembled WGS sequence"/>
</dbReference>
<keyword evidence="5" id="KW-1185">Reference proteome</keyword>
<dbReference type="SUPFAM" id="SSF56219">
    <property type="entry name" value="DNase I-like"/>
    <property type="match status" value="1"/>
</dbReference>
<feature type="signal peptide" evidence="2">
    <location>
        <begin position="1"/>
        <end position="20"/>
    </location>
</feature>
<keyword evidence="4" id="KW-0255">Endonuclease</keyword>
<keyword evidence="2" id="KW-0732">Signal</keyword>
<comment type="caution">
    <text evidence="4">The sequence shown here is derived from an EMBL/GenBank/DDBJ whole genome shotgun (WGS) entry which is preliminary data.</text>
</comment>
<feature type="region of interest" description="Disordered" evidence="1">
    <location>
        <begin position="281"/>
        <end position="308"/>
    </location>
</feature>
<protein>
    <submittedName>
        <fullName evidence="4">Endonuclease</fullName>
    </submittedName>
</protein>
<evidence type="ECO:0000256" key="1">
    <source>
        <dbReference type="SAM" id="MobiDB-lite"/>
    </source>
</evidence>
<feature type="chain" id="PRO_5014818588" evidence="2">
    <location>
        <begin position="21"/>
        <end position="362"/>
    </location>
</feature>
<dbReference type="EMBL" id="PGTB01000046">
    <property type="protein sequence ID" value="PJE36355.1"/>
    <property type="molecule type" value="Genomic_DNA"/>
</dbReference>
<keyword evidence="4" id="KW-0540">Nuclease</keyword>
<dbReference type="RefSeq" id="WP_100162841.1">
    <property type="nucleotide sequence ID" value="NZ_PGTB01000046.1"/>
</dbReference>
<dbReference type="GO" id="GO:0004519">
    <property type="term" value="F:endonuclease activity"/>
    <property type="evidence" value="ECO:0007669"/>
    <property type="project" value="UniProtKB-KW"/>
</dbReference>
<accession>A0A2M8J0Q6</accession>
<evidence type="ECO:0000256" key="2">
    <source>
        <dbReference type="SAM" id="SignalP"/>
    </source>
</evidence>
<dbReference type="InterPro" id="IPR005135">
    <property type="entry name" value="Endo/exonuclease/phosphatase"/>
</dbReference>
<proteinExistence type="predicted"/>
<feature type="compositionally biased region" description="Low complexity" evidence="1">
    <location>
        <begin position="288"/>
        <end position="300"/>
    </location>
</feature>
<gene>
    <name evidence="4" type="ORF">CVM52_12560</name>
</gene>
<dbReference type="InterPro" id="IPR036691">
    <property type="entry name" value="Endo/exonu/phosph_ase_sf"/>
</dbReference>
<keyword evidence="4" id="KW-0378">Hydrolase</keyword>
<reference evidence="4 5" key="1">
    <citation type="journal article" date="2018" name="Int. J. Syst. Evol. Microbiol.">
        <title>Pseudooceanicola lipolyticus sp. nov., a marine alphaproteobacterium, reclassification of Oceanicola flagellatus as Pseudooceanicola flagellatus comb. nov. and emended description of the genus Pseudooceanicola.</title>
        <authorList>
            <person name="Huang M.-M."/>
            <person name="Guo L.-L."/>
            <person name="Wu Y.-H."/>
            <person name="Lai Q.-L."/>
            <person name="Shao Z.-Z."/>
            <person name="Wang C.-S."/>
            <person name="Wu M."/>
            <person name="Xu X.-W."/>
        </authorList>
    </citation>
    <scope>NUCLEOTIDE SEQUENCE [LARGE SCALE GENOMIC DNA]</scope>
    <source>
        <strain evidence="4 5">157</strain>
    </source>
</reference>
<dbReference type="Pfam" id="PF03372">
    <property type="entry name" value="Exo_endo_phos"/>
    <property type="match status" value="1"/>
</dbReference>
<sequence length="362" mass="38598">MSPARLAALLLACLIPCLSAADTLRVASFNAELQRDGPGLLLRDIGRGDDPQIAAVTEVIARAAPDILALQGIDWDYDGLTLNALAEVLQAAGADYPHRFAARPNTGMTTGLDLDGDGRLGEPEDAQGFGSFTGQGGLAVLSRYPILTEEVQDFSGLLWRDLPDALLPVRPDGTPFPSAEAQAALRLSTTAHWAVPIALPDGGRLVLLTFHATPPVFDGPEDRNGRRNHDEIRFWQLYLDGAFGPAPTQRFVIAGDANLDPFDSDGQQEAIRALLADPRLQDPMPRSAGAAMAADQGHAGPDAADTVDWDGPGRLRVDYVLPSADWTVAASGMVWPAPGAEGHEAALTASRHRLVWVDLRFD</sequence>
<evidence type="ECO:0000259" key="3">
    <source>
        <dbReference type="Pfam" id="PF03372"/>
    </source>
</evidence>
<evidence type="ECO:0000313" key="4">
    <source>
        <dbReference type="EMBL" id="PJE36355.1"/>
    </source>
</evidence>
<evidence type="ECO:0000313" key="5">
    <source>
        <dbReference type="Proteomes" id="UP000231553"/>
    </source>
</evidence>